<feature type="transmembrane region" description="Helical" evidence="8">
    <location>
        <begin position="177"/>
        <end position="197"/>
    </location>
</feature>
<evidence type="ECO:0000313" key="10">
    <source>
        <dbReference type="EMBL" id="MDR7172578.1"/>
    </source>
</evidence>
<feature type="transmembrane region" description="Helical" evidence="8">
    <location>
        <begin position="85"/>
        <end position="106"/>
    </location>
</feature>
<evidence type="ECO:0000256" key="5">
    <source>
        <dbReference type="ARBA" id="ARBA00022692"/>
    </source>
</evidence>
<gene>
    <name evidence="10" type="ORF">J2W56_006343</name>
</gene>
<dbReference type="InterPro" id="IPR038731">
    <property type="entry name" value="RgtA/B/C-like"/>
</dbReference>
<feature type="transmembrane region" description="Helical" evidence="8">
    <location>
        <begin position="284"/>
        <end position="301"/>
    </location>
</feature>
<feature type="domain" description="Glycosyltransferase RgtA/B/C/D-like" evidence="9">
    <location>
        <begin position="64"/>
        <end position="224"/>
    </location>
</feature>
<proteinExistence type="predicted"/>
<reference evidence="10 11" key="1">
    <citation type="submission" date="2023-07" db="EMBL/GenBank/DDBJ databases">
        <title>Sorghum-associated microbial communities from plants grown in Nebraska, USA.</title>
        <authorList>
            <person name="Schachtman D."/>
        </authorList>
    </citation>
    <scope>NUCLEOTIDE SEQUENCE [LARGE SCALE GENOMIC DNA]</scope>
    <source>
        <strain evidence="10 11">4272</strain>
    </source>
</reference>
<feature type="transmembrane region" description="Helical" evidence="8">
    <location>
        <begin position="139"/>
        <end position="157"/>
    </location>
</feature>
<evidence type="ECO:0000256" key="6">
    <source>
        <dbReference type="ARBA" id="ARBA00022989"/>
    </source>
</evidence>
<evidence type="ECO:0000313" key="11">
    <source>
        <dbReference type="Proteomes" id="UP001251217"/>
    </source>
</evidence>
<sequence length="516" mass="55304">MSAAIDATGSHTSENLPPFALRELTILVGGLLVLSTARLGRYPLWGDELYMVPAGRRLSWSYADQGPLVPLQAYLSDLVAPGSAVVLRLPVVVLTAATVVLAAVIARELGGGRAAQVTAALGYTCTPFAVQQSAALSTFAYDAALTTLVCWLVIRWVRTRRDALLIVAALASAVDFQVKWLILAVWALLGLGVLVWGPRQVLRRPALWTGVAIVAVSMVPALVWQARHGWPQLAMGAAIEGEQTTMVDGRFASAVRELVLTTGPGGLLLLIGIRAVFRAPDLRWVRFLLPLGLLPLAAVLVTGLRPYYLGDGFALFFATAAVHLVGDELRGRVGKALAGYCAAGMVVVVAAVCILPLPRSWLHGPAIRNGDMAIRAQFFGLRGWPQLVDTVSRAVDTVPEAERARLVIVTQNYWQASALAVLGSANLPPVYSASRGYGYFGPPPDSATRVLYVGGVDLQRELPARFTTVVPVSRLDDPSGFQGVNYGIRVSLCANPIRSWSQIWPELMTLRIDHGA</sequence>
<organism evidence="10 11">
    <name type="scientific">Nocardia kruczakiae</name>
    <dbReference type="NCBI Taxonomy" id="261477"/>
    <lineage>
        <taxon>Bacteria</taxon>
        <taxon>Bacillati</taxon>
        <taxon>Actinomycetota</taxon>
        <taxon>Actinomycetes</taxon>
        <taxon>Mycobacteriales</taxon>
        <taxon>Nocardiaceae</taxon>
        <taxon>Nocardia</taxon>
    </lineage>
</organism>
<dbReference type="Pfam" id="PF13231">
    <property type="entry name" value="PMT_2"/>
    <property type="match status" value="1"/>
</dbReference>
<dbReference type="RefSeq" id="WP_310407538.1">
    <property type="nucleotide sequence ID" value="NZ_JAVDWW010000013.1"/>
</dbReference>
<evidence type="ECO:0000256" key="1">
    <source>
        <dbReference type="ARBA" id="ARBA00004651"/>
    </source>
</evidence>
<evidence type="ECO:0000256" key="8">
    <source>
        <dbReference type="SAM" id="Phobius"/>
    </source>
</evidence>
<keyword evidence="7 8" id="KW-0472">Membrane</keyword>
<feature type="transmembrane region" description="Helical" evidence="8">
    <location>
        <begin position="307"/>
        <end position="325"/>
    </location>
</feature>
<dbReference type="PANTHER" id="PTHR33908">
    <property type="entry name" value="MANNOSYLTRANSFERASE YKCB-RELATED"/>
    <property type="match status" value="1"/>
</dbReference>
<keyword evidence="6 8" id="KW-1133">Transmembrane helix</keyword>
<feature type="transmembrane region" description="Helical" evidence="8">
    <location>
        <begin position="258"/>
        <end position="277"/>
    </location>
</feature>
<evidence type="ECO:0000256" key="4">
    <source>
        <dbReference type="ARBA" id="ARBA00022679"/>
    </source>
</evidence>
<protein>
    <submittedName>
        <fullName evidence="10">4-amino-4-deoxy-L-arabinose transferase-like glycosyltransferase</fullName>
    </submittedName>
</protein>
<keyword evidence="4" id="KW-0808">Transferase</keyword>
<evidence type="ECO:0000256" key="7">
    <source>
        <dbReference type="ARBA" id="ARBA00023136"/>
    </source>
</evidence>
<feature type="transmembrane region" description="Helical" evidence="8">
    <location>
        <begin position="337"/>
        <end position="357"/>
    </location>
</feature>
<evidence type="ECO:0000259" key="9">
    <source>
        <dbReference type="Pfam" id="PF13231"/>
    </source>
</evidence>
<dbReference type="PANTHER" id="PTHR33908:SF11">
    <property type="entry name" value="MEMBRANE PROTEIN"/>
    <property type="match status" value="1"/>
</dbReference>
<dbReference type="Proteomes" id="UP001251217">
    <property type="component" value="Unassembled WGS sequence"/>
</dbReference>
<evidence type="ECO:0000256" key="3">
    <source>
        <dbReference type="ARBA" id="ARBA00022676"/>
    </source>
</evidence>
<keyword evidence="3" id="KW-0328">Glycosyltransferase</keyword>
<comment type="subcellular location">
    <subcellularLocation>
        <location evidence="1">Cell membrane</location>
        <topology evidence="1">Multi-pass membrane protein</topology>
    </subcellularLocation>
</comment>
<keyword evidence="5 8" id="KW-0812">Transmembrane</keyword>
<keyword evidence="11" id="KW-1185">Reference proteome</keyword>
<name>A0ABU1XPU4_9NOCA</name>
<accession>A0ABU1XPU4</accession>
<dbReference type="EMBL" id="JAVDWW010000013">
    <property type="protein sequence ID" value="MDR7172578.1"/>
    <property type="molecule type" value="Genomic_DNA"/>
</dbReference>
<dbReference type="InterPro" id="IPR050297">
    <property type="entry name" value="LipidA_mod_glycosyltrf_83"/>
</dbReference>
<feature type="transmembrane region" description="Helical" evidence="8">
    <location>
        <begin position="206"/>
        <end position="226"/>
    </location>
</feature>
<evidence type="ECO:0000256" key="2">
    <source>
        <dbReference type="ARBA" id="ARBA00022475"/>
    </source>
</evidence>
<comment type="caution">
    <text evidence="10">The sequence shown here is derived from an EMBL/GenBank/DDBJ whole genome shotgun (WGS) entry which is preliminary data.</text>
</comment>
<keyword evidence="2" id="KW-1003">Cell membrane</keyword>